<feature type="transmembrane region" description="Helical" evidence="1">
    <location>
        <begin position="402"/>
        <end position="422"/>
    </location>
</feature>
<gene>
    <name evidence="3" type="ORF">PNV70_14950</name>
</gene>
<feature type="signal peptide" evidence="2">
    <location>
        <begin position="1"/>
        <end position="26"/>
    </location>
</feature>
<keyword evidence="1" id="KW-0472">Membrane</keyword>
<accession>A0AAW6E4G1</accession>
<evidence type="ECO:0000313" key="3">
    <source>
        <dbReference type="EMBL" id="MDB8743357.1"/>
    </source>
</evidence>
<keyword evidence="1" id="KW-0812">Transmembrane</keyword>
<sequence>MKKFVVSFFSALLLALSFISVIPVSAAHPSGSDSCYDVPDDLVDSLFSVISSDRQSDYYTIIASPFSSSSLSYSSSITYVVIFYNSSSAKLFFDSSSNEYYVLFSDFKSYNCVIKYSNGSFAFDDTASSSFNRYQGYYHCSHYDYSGLSRIIFSTNNVYSWSDQSSLIFSGSSSFHSPVNAQFDFKSDIEFFCCLNGNASALPVDNRVWIEVYDTLVAVETLVYKPHKYVYTKTITSSSPDVPNKHEQVIGDYLLANSVGPYYSISVDTLLHAGCKTDYYYTARAYVYNGSKPYEIANLTFKISSEGISTVDPSLKDPDNPDDPIMKTWNNDNRTYNYYNVNTGAEVDKDKLVYKFDSSVDPSVNGSGQDISDFDFNSDFSTDLTQGAGLVRTLFDKIIQSAGLSGFMITVLSVAVVGWFIFGSRR</sequence>
<protein>
    <recommendedName>
        <fullName evidence="5">Secreted protein</fullName>
    </recommendedName>
</protein>
<evidence type="ECO:0000313" key="4">
    <source>
        <dbReference type="Proteomes" id="UP001211421"/>
    </source>
</evidence>
<feature type="chain" id="PRO_5043588442" description="Secreted protein" evidence="2">
    <location>
        <begin position="27"/>
        <end position="426"/>
    </location>
</feature>
<keyword evidence="2" id="KW-0732">Signal</keyword>
<name>A0AAW6E4G1_9FIRM</name>
<evidence type="ECO:0008006" key="5">
    <source>
        <dbReference type="Google" id="ProtNLM"/>
    </source>
</evidence>
<evidence type="ECO:0000256" key="2">
    <source>
        <dbReference type="SAM" id="SignalP"/>
    </source>
</evidence>
<comment type="caution">
    <text evidence="3">The sequence shown here is derived from an EMBL/GenBank/DDBJ whole genome shotgun (WGS) entry which is preliminary data.</text>
</comment>
<keyword evidence="1" id="KW-1133">Transmembrane helix</keyword>
<dbReference type="AlphaFoldDB" id="A0AAW6E4G1"/>
<organism evidence="3 4">
    <name type="scientific">Ruminococcus bicirculans</name>
    <name type="common">ex Wegman et al. 2014</name>
    <dbReference type="NCBI Taxonomy" id="1160721"/>
    <lineage>
        <taxon>Bacteria</taxon>
        <taxon>Bacillati</taxon>
        <taxon>Bacillota</taxon>
        <taxon>Clostridia</taxon>
        <taxon>Eubacteriales</taxon>
        <taxon>Oscillospiraceae</taxon>
        <taxon>Ruminococcus</taxon>
    </lineage>
</organism>
<dbReference type="Proteomes" id="UP001211421">
    <property type="component" value="Unassembled WGS sequence"/>
</dbReference>
<evidence type="ECO:0000256" key="1">
    <source>
        <dbReference type="SAM" id="Phobius"/>
    </source>
</evidence>
<reference evidence="3" key="1">
    <citation type="submission" date="2023-01" db="EMBL/GenBank/DDBJ databases">
        <title>Human gut microbiome strain richness.</title>
        <authorList>
            <person name="Chen-Liaw A."/>
        </authorList>
    </citation>
    <scope>NUCLEOTIDE SEQUENCE</scope>
    <source>
        <strain evidence="3">D59st1_B8_D59t2_181005</strain>
    </source>
</reference>
<dbReference type="RefSeq" id="WP_195552327.1">
    <property type="nucleotide sequence ID" value="NZ_JADMNX010000020.1"/>
</dbReference>
<dbReference type="EMBL" id="JAQMLS010000020">
    <property type="protein sequence ID" value="MDB8743357.1"/>
    <property type="molecule type" value="Genomic_DNA"/>
</dbReference>
<proteinExistence type="predicted"/>